<dbReference type="Proteomes" id="UP001159364">
    <property type="component" value="Linkage Group LG03"/>
</dbReference>
<feature type="compositionally biased region" description="Polar residues" evidence="1">
    <location>
        <begin position="112"/>
        <end position="130"/>
    </location>
</feature>
<comment type="caution">
    <text evidence="2">The sequence shown here is derived from an EMBL/GenBank/DDBJ whole genome shotgun (WGS) entry which is preliminary data.</text>
</comment>
<sequence>MGACATKPKVAKDKEDTAPVPAPETVKEETAAAPAAEVVKKEEVASVIEEEKKVVEREVGDEGDDKVKDIVEADDDESSKRRSLGNLFKEKGEETGAEKVKQEPKEVAEPVTQEQFSEIQNPVKESSVNETPIEEPLVTEKPAKEQLVTEESKGPVIQKSTEENSAPEEIKEPEAQVVVPVTDKHVESDVKQELFVEAPEALPQEEKTEVPVPVESIPSKAVDNVVLVEVEKEKSKEEIPAVETKSIEKPVETK</sequence>
<organism evidence="2 3">
    <name type="scientific">Erythroxylum novogranatense</name>
    <dbReference type="NCBI Taxonomy" id="1862640"/>
    <lineage>
        <taxon>Eukaryota</taxon>
        <taxon>Viridiplantae</taxon>
        <taxon>Streptophyta</taxon>
        <taxon>Embryophyta</taxon>
        <taxon>Tracheophyta</taxon>
        <taxon>Spermatophyta</taxon>
        <taxon>Magnoliopsida</taxon>
        <taxon>eudicotyledons</taxon>
        <taxon>Gunneridae</taxon>
        <taxon>Pentapetalae</taxon>
        <taxon>rosids</taxon>
        <taxon>fabids</taxon>
        <taxon>Malpighiales</taxon>
        <taxon>Erythroxylaceae</taxon>
        <taxon>Erythroxylum</taxon>
    </lineage>
</organism>
<evidence type="ECO:0000313" key="2">
    <source>
        <dbReference type="EMBL" id="KAJ8769659.1"/>
    </source>
</evidence>
<evidence type="ECO:0000313" key="3">
    <source>
        <dbReference type="Proteomes" id="UP001159364"/>
    </source>
</evidence>
<evidence type="ECO:0000256" key="1">
    <source>
        <dbReference type="SAM" id="MobiDB-lite"/>
    </source>
</evidence>
<accession>A0AAV8TU90</accession>
<dbReference type="EMBL" id="JAIWQS010000003">
    <property type="protein sequence ID" value="KAJ8769659.1"/>
    <property type="molecule type" value="Genomic_DNA"/>
</dbReference>
<keyword evidence="3" id="KW-1185">Reference proteome</keyword>
<feature type="compositionally biased region" description="Basic and acidic residues" evidence="1">
    <location>
        <begin position="88"/>
        <end position="108"/>
    </location>
</feature>
<protein>
    <submittedName>
        <fullName evidence="2">Uncharacterized protein</fullName>
    </submittedName>
</protein>
<name>A0AAV8TU90_9ROSI</name>
<dbReference type="AlphaFoldDB" id="A0AAV8TU90"/>
<feature type="region of interest" description="Disordered" evidence="1">
    <location>
        <begin position="56"/>
        <end position="173"/>
    </location>
</feature>
<feature type="compositionally biased region" description="Basic and acidic residues" evidence="1">
    <location>
        <begin position="56"/>
        <end position="71"/>
    </location>
</feature>
<proteinExistence type="predicted"/>
<feature type="region of interest" description="Disordered" evidence="1">
    <location>
        <begin position="1"/>
        <end position="34"/>
    </location>
</feature>
<gene>
    <name evidence="2" type="ORF">K2173_005262</name>
</gene>
<feature type="region of interest" description="Disordered" evidence="1">
    <location>
        <begin position="233"/>
        <end position="254"/>
    </location>
</feature>
<reference evidence="2 3" key="1">
    <citation type="submission" date="2021-09" db="EMBL/GenBank/DDBJ databases">
        <title>Genomic insights and catalytic innovation underlie evolution of tropane alkaloids biosynthesis.</title>
        <authorList>
            <person name="Wang Y.-J."/>
            <person name="Tian T."/>
            <person name="Huang J.-P."/>
            <person name="Huang S.-X."/>
        </authorList>
    </citation>
    <scope>NUCLEOTIDE SEQUENCE [LARGE SCALE GENOMIC DNA]</scope>
    <source>
        <strain evidence="2">KIB-2018</strain>
        <tissue evidence="2">Leaf</tissue>
    </source>
</reference>